<dbReference type="InterPro" id="IPR025992">
    <property type="entry name" value="Haem-bd"/>
</dbReference>
<evidence type="ECO:0000256" key="1">
    <source>
        <dbReference type="SAM" id="Phobius"/>
    </source>
</evidence>
<comment type="caution">
    <text evidence="3">The sequence shown here is derived from an EMBL/GenBank/DDBJ whole genome shotgun (WGS) entry which is preliminary data.</text>
</comment>
<dbReference type="RefSeq" id="WP_068415085.1">
    <property type="nucleotide sequence ID" value="NZ_LRDB01000012.1"/>
</dbReference>
<keyword evidence="1" id="KW-0812">Transmembrane</keyword>
<accession>A0A150XK18</accession>
<keyword evidence="1" id="KW-1133">Transmembrane helix</keyword>
<keyword evidence="4" id="KW-1185">Reference proteome</keyword>
<evidence type="ECO:0000313" key="3">
    <source>
        <dbReference type="EMBL" id="KYG79005.1"/>
    </source>
</evidence>
<dbReference type="OrthoDB" id="196738at2"/>
<name>A0A150XK18_9BACT</name>
<feature type="transmembrane region" description="Helical" evidence="1">
    <location>
        <begin position="7"/>
        <end position="23"/>
    </location>
</feature>
<feature type="domain" description="Haem-binding" evidence="2">
    <location>
        <begin position="13"/>
        <end position="148"/>
    </location>
</feature>
<organism evidence="3 4">
    <name type="scientific">Roseivirga echinicomitans</name>
    <dbReference type="NCBI Taxonomy" id="296218"/>
    <lineage>
        <taxon>Bacteria</taxon>
        <taxon>Pseudomonadati</taxon>
        <taxon>Bacteroidota</taxon>
        <taxon>Cytophagia</taxon>
        <taxon>Cytophagales</taxon>
        <taxon>Roseivirgaceae</taxon>
        <taxon>Roseivirga</taxon>
    </lineage>
</organism>
<evidence type="ECO:0000313" key="4">
    <source>
        <dbReference type="Proteomes" id="UP000075615"/>
    </source>
</evidence>
<dbReference type="Pfam" id="PF14376">
    <property type="entry name" value="Haem_bd"/>
    <property type="match status" value="1"/>
</dbReference>
<evidence type="ECO:0000259" key="2">
    <source>
        <dbReference type="SMART" id="SM01235"/>
    </source>
</evidence>
<dbReference type="AlphaFoldDB" id="A0A150XK18"/>
<gene>
    <name evidence="3" type="ORF">AWN68_05070</name>
</gene>
<protein>
    <recommendedName>
        <fullName evidence="2">Haem-binding domain-containing protein</fullName>
    </recommendedName>
</protein>
<dbReference type="Proteomes" id="UP000075615">
    <property type="component" value="Unassembled WGS sequence"/>
</dbReference>
<dbReference type="STRING" id="296218.AWN68_05070"/>
<reference evidence="3 4" key="1">
    <citation type="submission" date="2016-01" db="EMBL/GenBank/DDBJ databases">
        <title>Genome sequencing of Roseivirga echinicomitans KMM 6058.</title>
        <authorList>
            <person name="Selvaratnam C."/>
            <person name="Thevarajoo S."/>
            <person name="Goh K.M."/>
            <person name="Ee R."/>
            <person name="Chan K.-G."/>
            <person name="Chong C.S."/>
        </authorList>
    </citation>
    <scope>NUCLEOTIDE SEQUENCE [LARGE SCALE GENOMIC DNA]</scope>
    <source>
        <strain evidence="3 4">KMM 6058</strain>
    </source>
</reference>
<sequence>MKKILRYILLFVFFAFVVIQFIKRPEKINEPVTDNDIIGLLNVDKEIAAMLKASCYDCHSNQPRYPWYANVAPLNWWIGDHIEHGRDELNFSLWGTFTARRRDHKLEEMVEMVEKREMPLPNYLPMHKEAKLSDEQIEKLRKWANAERANIAAETETEN</sequence>
<proteinExistence type="predicted"/>
<dbReference type="EMBL" id="LRDB01000012">
    <property type="protein sequence ID" value="KYG79005.1"/>
    <property type="molecule type" value="Genomic_DNA"/>
</dbReference>
<keyword evidence="1" id="KW-0472">Membrane</keyword>
<dbReference type="SMART" id="SM01235">
    <property type="entry name" value="Haem_bd"/>
    <property type="match status" value="1"/>
</dbReference>